<keyword evidence="3" id="KW-1185">Reference proteome</keyword>
<organism evidence="2 3">
    <name type="scientific">Oryza rufipogon</name>
    <name type="common">Brownbeard rice</name>
    <name type="synonym">Asian wild rice</name>
    <dbReference type="NCBI Taxonomy" id="4529"/>
    <lineage>
        <taxon>Eukaryota</taxon>
        <taxon>Viridiplantae</taxon>
        <taxon>Streptophyta</taxon>
        <taxon>Embryophyta</taxon>
        <taxon>Tracheophyta</taxon>
        <taxon>Spermatophyta</taxon>
        <taxon>Magnoliopsida</taxon>
        <taxon>Liliopsida</taxon>
        <taxon>Poales</taxon>
        <taxon>Poaceae</taxon>
        <taxon>BOP clade</taxon>
        <taxon>Oryzoideae</taxon>
        <taxon>Oryzeae</taxon>
        <taxon>Oryzinae</taxon>
        <taxon>Oryza</taxon>
    </lineage>
</organism>
<feature type="compositionally biased region" description="Polar residues" evidence="1">
    <location>
        <begin position="62"/>
        <end position="81"/>
    </location>
</feature>
<dbReference type="Proteomes" id="UP000008022">
    <property type="component" value="Unassembled WGS sequence"/>
</dbReference>
<dbReference type="Gramene" id="ORUFI08G02590.1">
    <property type="protein sequence ID" value="ORUFI08G02590.1"/>
    <property type="gene ID" value="ORUFI08G02590"/>
</dbReference>
<evidence type="ECO:0000313" key="3">
    <source>
        <dbReference type="Proteomes" id="UP000008022"/>
    </source>
</evidence>
<feature type="region of interest" description="Disordered" evidence="1">
    <location>
        <begin position="30"/>
        <end position="81"/>
    </location>
</feature>
<sequence>MDGGERGGNLPPPYMAGEIRVAAGEGDSAAVVRRRRGGERSAAAGSGGGDDGQRREDKGPTWTLQANQQSYSTSLPSTPISTQTSRAFVDGWGEGCRSAGKSSTAEAAS</sequence>
<dbReference type="AlphaFoldDB" id="A0A0E0QE40"/>
<reference evidence="3" key="1">
    <citation type="submission" date="2013-06" db="EMBL/GenBank/DDBJ databases">
        <authorList>
            <person name="Zhao Q."/>
        </authorList>
    </citation>
    <scope>NUCLEOTIDE SEQUENCE</scope>
    <source>
        <strain evidence="3">cv. W1943</strain>
    </source>
</reference>
<accession>A0A0E0QE40</accession>
<evidence type="ECO:0000313" key="2">
    <source>
        <dbReference type="EnsemblPlants" id="ORUFI08G02590.1"/>
    </source>
</evidence>
<dbReference type="HOGENOM" id="CLU_2188292_0_0_1"/>
<evidence type="ECO:0000256" key="1">
    <source>
        <dbReference type="SAM" id="MobiDB-lite"/>
    </source>
</evidence>
<reference evidence="2" key="2">
    <citation type="submission" date="2015-06" db="UniProtKB">
        <authorList>
            <consortium name="EnsemblPlants"/>
        </authorList>
    </citation>
    <scope>IDENTIFICATION</scope>
</reference>
<proteinExistence type="predicted"/>
<dbReference type="EnsemblPlants" id="ORUFI08G02590.1">
    <property type="protein sequence ID" value="ORUFI08G02590.1"/>
    <property type="gene ID" value="ORUFI08G02590"/>
</dbReference>
<name>A0A0E0QE40_ORYRU</name>
<protein>
    <submittedName>
        <fullName evidence="2">Uncharacterized protein</fullName>
    </submittedName>
</protein>